<keyword evidence="1" id="KW-0808">Transferase</keyword>
<name>A0AAC9AYG8_SPHMC</name>
<dbReference type="PROSITE" id="PS51186">
    <property type="entry name" value="GNAT"/>
    <property type="match status" value="1"/>
</dbReference>
<dbReference type="InterPro" id="IPR050832">
    <property type="entry name" value="Bact_Acetyltransf"/>
</dbReference>
<feature type="domain" description="N-acetyltransferase" evidence="3">
    <location>
        <begin position="11"/>
        <end position="158"/>
    </location>
</feature>
<gene>
    <name evidence="4" type="ORF">ATM17_24565</name>
</gene>
<keyword evidence="5" id="KW-1185">Reference proteome</keyword>
<organism evidence="4 5">
    <name type="scientific">Sphingopyxis macrogoltabida</name>
    <name type="common">Sphingomonas macrogoltabidus</name>
    <dbReference type="NCBI Taxonomy" id="33050"/>
    <lineage>
        <taxon>Bacteria</taxon>
        <taxon>Pseudomonadati</taxon>
        <taxon>Pseudomonadota</taxon>
        <taxon>Alphaproteobacteria</taxon>
        <taxon>Sphingomonadales</taxon>
        <taxon>Sphingomonadaceae</taxon>
        <taxon>Sphingopyxis</taxon>
    </lineage>
</organism>
<sequence>MSGQADGAWRIVEDDLSGAPIRALLEQHFAGMLASSPAGSCHFLDFEGLRAGGVTFWSIHRDGELAGCGALKQLDAGHGEIKSMRTADAFLRQGVAARMLEHVVETARSRGLARLSLETGSGPTFAPALALYARHGFEECEPFADYKPDPFSHFMTRAL</sequence>
<proteinExistence type="predicted"/>
<keyword evidence="2" id="KW-0012">Acyltransferase</keyword>
<evidence type="ECO:0000313" key="4">
    <source>
        <dbReference type="EMBL" id="AMU92193.1"/>
    </source>
</evidence>
<accession>A0AAC9AYG8</accession>
<dbReference type="RefSeq" id="WP_054732112.1">
    <property type="nucleotide sequence ID" value="NZ_CP009429.1"/>
</dbReference>
<dbReference type="SUPFAM" id="SSF55729">
    <property type="entry name" value="Acyl-CoA N-acyltransferases (Nat)"/>
    <property type="match status" value="1"/>
</dbReference>
<dbReference type="KEGG" id="smaz:LH19_24005"/>
<dbReference type="PANTHER" id="PTHR43877">
    <property type="entry name" value="AMINOALKYLPHOSPHONATE N-ACETYLTRANSFERASE-RELATED-RELATED"/>
    <property type="match status" value="1"/>
</dbReference>
<protein>
    <submittedName>
        <fullName evidence="4">Acetyltransferase</fullName>
    </submittedName>
</protein>
<evidence type="ECO:0000256" key="1">
    <source>
        <dbReference type="ARBA" id="ARBA00022679"/>
    </source>
</evidence>
<reference evidence="4 5" key="2">
    <citation type="journal article" date="2016" name="Genome Announc.">
        <title>Complete Genome Sequence of Sphingopyxis macrogoltabida Strain 203N (NBRC 111659), a Polyethylene Glycol Degrader.</title>
        <authorList>
            <person name="Ohtsubo Y."/>
            <person name="Nonoyama S."/>
            <person name="Nagata Y."/>
            <person name="Numata M."/>
            <person name="Tsuchikane K."/>
            <person name="Hosoyama A."/>
            <person name="Yamazoe A."/>
            <person name="Tsuda M."/>
            <person name="Fujita N."/>
            <person name="Kawai F."/>
        </authorList>
    </citation>
    <scope>NUCLEOTIDE SEQUENCE [LARGE SCALE GENOMIC DNA]</scope>
    <source>
        <strain evidence="4 5">203N</strain>
    </source>
</reference>
<dbReference type="CDD" id="cd04301">
    <property type="entry name" value="NAT_SF"/>
    <property type="match status" value="1"/>
</dbReference>
<dbReference type="AlphaFoldDB" id="A0AAC9AYG8"/>
<evidence type="ECO:0000256" key="2">
    <source>
        <dbReference type="ARBA" id="ARBA00023315"/>
    </source>
</evidence>
<dbReference type="Proteomes" id="UP000076088">
    <property type="component" value="Chromosome"/>
</dbReference>
<evidence type="ECO:0000313" key="5">
    <source>
        <dbReference type="Proteomes" id="UP000076088"/>
    </source>
</evidence>
<dbReference type="Pfam" id="PF00583">
    <property type="entry name" value="Acetyltransf_1"/>
    <property type="match status" value="1"/>
</dbReference>
<dbReference type="Gene3D" id="3.40.630.30">
    <property type="match status" value="1"/>
</dbReference>
<dbReference type="GO" id="GO:0016747">
    <property type="term" value="F:acyltransferase activity, transferring groups other than amino-acyl groups"/>
    <property type="evidence" value="ECO:0007669"/>
    <property type="project" value="InterPro"/>
</dbReference>
<evidence type="ECO:0000259" key="3">
    <source>
        <dbReference type="PROSITE" id="PS51186"/>
    </source>
</evidence>
<dbReference type="PANTHER" id="PTHR43877:SF5">
    <property type="entry name" value="BLL8307 PROTEIN"/>
    <property type="match status" value="1"/>
</dbReference>
<dbReference type="InterPro" id="IPR016181">
    <property type="entry name" value="Acyl_CoA_acyltransferase"/>
</dbReference>
<dbReference type="EMBL" id="CP013344">
    <property type="protein sequence ID" value="AMU92193.1"/>
    <property type="molecule type" value="Genomic_DNA"/>
</dbReference>
<reference evidence="5" key="1">
    <citation type="submission" date="2015-11" db="EMBL/GenBank/DDBJ databases">
        <title>Complete genome sequence of a polyethylene-glycol degrader Sphingopyxis macrogoltabida 203N (NBRC 111659).</title>
        <authorList>
            <person name="Yoshiyuki O."/>
            <person name="Shouta N."/>
            <person name="Nagata Y."/>
            <person name="Numata M."/>
            <person name="Tsuchikane K."/>
            <person name="Hosoyama A."/>
            <person name="Yamazoe A."/>
            <person name="Tsuda M."/>
            <person name="Fujita N."/>
            <person name="Kawai F."/>
        </authorList>
    </citation>
    <scope>NUCLEOTIDE SEQUENCE [LARGE SCALE GENOMIC DNA]</scope>
    <source>
        <strain evidence="5">203N</strain>
    </source>
</reference>
<dbReference type="InterPro" id="IPR000182">
    <property type="entry name" value="GNAT_dom"/>
</dbReference>